<comment type="similarity">
    <text evidence="1">Belongs to the metallophosphoesterase superfamily. YfcE family.</text>
</comment>
<dbReference type="Proteomes" id="UP001398420">
    <property type="component" value="Unassembled WGS sequence"/>
</dbReference>
<dbReference type="EMBL" id="JBCEWA010000001">
    <property type="protein sequence ID" value="MEL5987196.1"/>
    <property type="molecule type" value="Genomic_DNA"/>
</dbReference>
<dbReference type="InterPro" id="IPR024654">
    <property type="entry name" value="Calcineurin-like_PHP_lpxH"/>
</dbReference>
<evidence type="ECO:0000313" key="3">
    <source>
        <dbReference type="EMBL" id="MEL5987196.1"/>
    </source>
</evidence>
<dbReference type="Pfam" id="PF12850">
    <property type="entry name" value="Metallophos_2"/>
    <property type="match status" value="1"/>
</dbReference>
<accession>A0ABU9LHY0</accession>
<sequence length="190" mass="21773">MKYALLGDLHSHKEDTQSVLEHIDATASSAIRIGLGDLFECTISKKKAHKKQSLPLHVTAKLPYDFIQLLDFPSIIGNQELRIMQVTGQTLFESLPETMEIEGALLIHGHQFEWLDDVTPVIKKNSEPLTFFGHSHHSALFHKGITQPFKWNEPIHLTKKRYAINVGSVIFHREWCLYDADQRTITFMKV</sequence>
<dbReference type="InterPro" id="IPR029052">
    <property type="entry name" value="Metallo-depent_PP-like"/>
</dbReference>
<reference evidence="3 4" key="1">
    <citation type="submission" date="2024-04" db="EMBL/GenBank/DDBJ databases">
        <authorList>
            <person name="Wu Y.S."/>
            <person name="Zhang L."/>
        </authorList>
    </citation>
    <scope>NUCLEOTIDE SEQUENCE [LARGE SCALE GENOMIC DNA]</scope>
    <source>
        <strain evidence="3 4">KG-01</strain>
    </source>
</reference>
<dbReference type="SUPFAM" id="SSF56300">
    <property type="entry name" value="Metallo-dependent phosphatases"/>
    <property type="match status" value="1"/>
</dbReference>
<feature type="domain" description="Calcineurin-like phosphoesterase" evidence="2">
    <location>
        <begin position="1"/>
        <end position="172"/>
    </location>
</feature>
<organism evidence="3 4">
    <name type="scientific">Kurthia gibsonii</name>
    <dbReference type="NCBI Taxonomy" id="33946"/>
    <lineage>
        <taxon>Bacteria</taxon>
        <taxon>Bacillati</taxon>
        <taxon>Bacillota</taxon>
        <taxon>Bacilli</taxon>
        <taxon>Bacillales</taxon>
        <taxon>Caryophanaceae</taxon>
        <taxon>Kurthia</taxon>
    </lineage>
</organism>
<evidence type="ECO:0000313" key="4">
    <source>
        <dbReference type="Proteomes" id="UP001398420"/>
    </source>
</evidence>
<dbReference type="RefSeq" id="WP_121176174.1">
    <property type="nucleotide sequence ID" value="NZ_JBCEWA010000001.1"/>
</dbReference>
<evidence type="ECO:0000259" key="2">
    <source>
        <dbReference type="Pfam" id="PF12850"/>
    </source>
</evidence>
<name>A0ABU9LHY0_9BACL</name>
<gene>
    <name evidence="3" type="ORF">AAF454_02005</name>
</gene>
<keyword evidence="4" id="KW-1185">Reference proteome</keyword>
<comment type="caution">
    <text evidence="3">The sequence shown here is derived from an EMBL/GenBank/DDBJ whole genome shotgun (WGS) entry which is preliminary data.</text>
</comment>
<evidence type="ECO:0000256" key="1">
    <source>
        <dbReference type="ARBA" id="ARBA00008950"/>
    </source>
</evidence>
<proteinExistence type="inferred from homology"/>
<protein>
    <submittedName>
        <fullName evidence="3">Metallophosphoesterase family protein</fullName>
    </submittedName>
</protein>
<dbReference type="Gene3D" id="3.60.21.10">
    <property type="match status" value="1"/>
</dbReference>